<dbReference type="GO" id="GO:0003723">
    <property type="term" value="F:RNA binding"/>
    <property type="evidence" value="ECO:0007669"/>
    <property type="project" value="InterPro"/>
</dbReference>
<evidence type="ECO:0000313" key="7">
    <source>
        <dbReference type="Proteomes" id="UP000450000"/>
    </source>
</evidence>
<protein>
    <submittedName>
        <fullName evidence="6">GAF and ANTAR domain-containing protein</fullName>
    </submittedName>
</protein>
<dbReference type="Pfam" id="PF03861">
    <property type="entry name" value="ANTAR"/>
    <property type="match status" value="1"/>
</dbReference>
<dbReference type="SMART" id="SM01012">
    <property type="entry name" value="ANTAR"/>
    <property type="match status" value="1"/>
</dbReference>
<dbReference type="InterPro" id="IPR029016">
    <property type="entry name" value="GAF-like_dom_sf"/>
</dbReference>
<organism evidence="6 7">
    <name type="scientific">Streptomyces kaniharaensis</name>
    <dbReference type="NCBI Taxonomy" id="212423"/>
    <lineage>
        <taxon>Bacteria</taxon>
        <taxon>Bacillati</taxon>
        <taxon>Actinomycetota</taxon>
        <taxon>Actinomycetes</taxon>
        <taxon>Kitasatosporales</taxon>
        <taxon>Streptomycetaceae</taxon>
        <taxon>Streptomyces</taxon>
    </lineage>
</organism>
<dbReference type="PROSITE" id="PS50921">
    <property type="entry name" value="ANTAR"/>
    <property type="match status" value="1"/>
</dbReference>
<dbReference type="Gene3D" id="3.30.450.40">
    <property type="match status" value="1"/>
</dbReference>
<dbReference type="OrthoDB" id="3683444at2"/>
<evidence type="ECO:0000256" key="1">
    <source>
        <dbReference type="ARBA" id="ARBA00022679"/>
    </source>
</evidence>
<dbReference type="AlphaFoldDB" id="A0A6N7L2R6"/>
<dbReference type="InterPro" id="IPR036388">
    <property type="entry name" value="WH-like_DNA-bd_sf"/>
</dbReference>
<comment type="caution">
    <text evidence="6">The sequence shown here is derived from an EMBL/GenBank/DDBJ whole genome shotgun (WGS) entry which is preliminary data.</text>
</comment>
<dbReference type="InterPro" id="IPR012074">
    <property type="entry name" value="GAF_ANTAR"/>
</dbReference>
<evidence type="ECO:0000256" key="2">
    <source>
        <dbReference type="ARBA" id="ARBA00022777"/>
    </source>
</evidence>
<dbReference type="EMBL" id="WBOF01000003">
    <property type="protein sequence ID" value="MQS16808.1"/>
    <property type="molecule type" value="Genomic_DNA"/>
</dbReference>
<dbReference type="Proteomes" id="UP000450000">
    <property type="component" value="Unassembled WGS sequence"/>
</dbReference>
<dbReference type="SUPFAM" id="SSF52172">
    <property type="entry name" value="CheY-like"/>
    <property type="match status" value="1"/>
</dbReference>
<evidence type="ECO:0000256" key="4">
    <source>
        <dbReference type="ARBA" id="ARBA00023163"/>
    </source>
</evidence>
<dbReference type="Pfam" id="PF13185">
    <property type="entry name" value="GAF_2"/>
    <property type="match status" value="1"/>
</dbReference>
<proteinExistence type="predicted"/>
<dbReference type="InterPro" id="IPR011006">
    <property type="entry name" value="CheY-like_superfamily"/>
</dbReference>
<sequence length="262" mass="27822">MTDDRGQGAGVAWPRGDMEAAMTREARVNEAFAGLTETLIGPGYDTVEFLHRLTEVCTGLSGTAGCGLVVADRRGNLRDIAYSGDRVRHLAALQIAIGEGPCLDCHRTGEPVVERDLGQAQDRWPRFVPQALALGFRSVRAVPLRLDGRTVGALNVFDVRTGVEPGQDGPDIVQPLADLAVIALLQRKHGREQTAAEEISTALVDRTAIERAKGVLAEAGGLDMDTAFEVLRSHARRSGTGVADVARSLVEGALEPVTVLAG</sequence>
<keyword evidence="1" id="KW-0808">Transferase</keyword>
<name>A0A6N7L2R6_9ACTN</name>
<keyword evidence="3" id="KW-0805">Transcription regulation</keyword>
<evidence type="ECO:0000259" key="5">
    <source>
        <dbReference type="PROSITE" id="PS50921"/>
    </source>
</evidence>
<evidence type="ECO:0000256" key="3">
    <source>
        <dbReference type="ARBA" id="ARBA00023015"/>
    </source>
</evidence>
<accession>A0A6N7L2R6</accession>
<keyword evidence="7" id="KW-1185">Reference proteome</keyword>
<dbReference type="SUPFAM" id="SSF55781">
    <property type="entry name" value="GAF domain-like"/>
    <property type="match status" value="1"/>
</dbReference>
<evidence type="ECO:0000313" key="6">
    <source>
        <dbReference type="EMBL" id="MQS16808.1"/>
    </source>
</evidence>
<keyword evidence="2" id="KW-0418">Kinase</keyword>
<reference evidence="6 7" key="1">
    <citation type="submission" date="2019-09" db="EMBL/GenBank/DDBJ databases">
        <title>Genome Sequences of Streptomyces kaniharaensis ATCC 21070.</title>
        <authorList>
            <person name="Zhu W."/>
            <person name="De Crecy-Lagard V."/>
            <person name="Richards N.G."/>
        </authorList>
    </citation>
    <scope>NUCLEOTIDE SEQUENCE [LARGE SCALE GENOMIC DNA]</scope>
    <source>
        <strain evidence="6 7">SF-557</strain>
    </source>
</reference>
<feature type="domain" description="ANTAR" evidence="5">
    <location>
        <begin position="189"/>
        <end position="250"/>
    </location>
</feature>
<gene>
    <name evidence="6" type="ORF">F7Q99_32630</name>
</gene>
<dbReference type="Gene3D" id="1.10.10.10">
    <property type="entry name" value="Winged helix-like DNA-binding domain superfamily/Winged helix DNA-binding domain"/>
    <property type="match status" value="1"/>
</dbReference>
<keyword evidence="4" id="KW-0804">Transcription</keyword>
<dbReference type="GO" id="GO:0016301">
    <property type="term" value="F:kinase activity"/>
    <property type="evidence" value="ECO:0007669"/>
    <property type="project" value="UniProtKB-KW"/>
</dbReference>
<dbReference type="InterPro" id="IPR005561">
    <property type="entry name" value="ANTAR"/>
</dbReference>
<dbReference type="InterPro" id="IPR003018">
    <property type="entry name" value="GAF"/>
</dbReference>
<dbReference type="PIRSF" id="PIRSF036625">
    <property type="entry name" value="GAF_ANTAR"/>
    <property type="match status" value="1"/>
</dbReference>